<evidence type="ECO:0000259" key="1">
    <source>
        <dbReference type="Pfam" id="PF00534"/>
    </source>
</evidence>
<accession>A0A3A8ENV3</accession>
<comment type="caution">
    <text evidence="3">The sequence shown here is derived from an EMBL/GenBank/DDBJ whole genome shotgun (WGS) entry which is preliminary data.</text>
</comment>
<reference evidence="3 4" key="1">
    <citation type="submission" date="2018-09" db="EMBL/GenBank/DDBJ databases">
        <title>The draft genome of Acinetobacter spp. strains.</title>
        <authorList>
            <person name="Qin J."/>
            <person name="Feng Y."/>
            <person name="Zong Z."/>
        </authorList>
    </citation>
    <scope>NUCLEOTIDE SEQUENCE [LARGE SCALE GENOMIC DNA]</scope>
    <source>
        <strain evidence="3 4">WCHAc060012</strain>
    </source>
</reference>
<dbReference type="Pfam" id="PF00534">
    <property type="entry name" value="Glycos_transf_1"/>
    <property type="match status" value="1"/>
</dbReference>
<dbReference type="RefSeq" id="WP_120401944.1">
    <property type="nucleotide sequence ID" value="NZ_RAXV01000009.1"/>
</dbReference>
<dbReference type="GO" id="GO:1901135">
    <property type="term" value="P:carbohydrate derivative metabolic process"/>
    <property type="evidence" value="ECO:0007669"/>
    <property type="project" value="UniProtKB-ARBA"/>
</dbReference>
<keyword evidence="3" id="KW-0808">Transferase</keyword>
<evidence type="ECO:0000313" key="3">
    <source>
        <dbReference type="EMBL" id="RKG32430.1"/>
    </source>
</evidence>
<dbReference type="Gene3D" id="3.40.50.2000">
    <property type="entry name" value="Glycogen Phosphorylase B"/>
    <property type="match status" value="2"/>
</dbReference>
<feature type="domain" description="Glycosyl transferase family 1" evidence="1">
    <location>
        <begin position="154"/>
        <end position="292"/>
    </location>
</feature>
<name>A0A3A8ENV3_9GAMM</name>
<dbReference type="Pfam" id="PF13439">
    <property type="entry name" value="Glyco_transf_4"/>
    <property type="match status" value="1"/>
</dbReference>
<gene>
    <name evidence="3" type="ORF">D7V32_05695</name>
</gene>
<dbReference type="PANTHER" id="PTHR12526">
    <property type="entry name" value="GLYCOSYLTRANSFERASE"/>
    <property type="match status" value="1"/>
</dbReference>
<keyword evidence="4" id="KW-1185">Reference proteome</keyword>
<dbReference type="InterPro" id="IPR028098">
    <property type="entry name" value="Glyco_trans_4-like_N"/>
</dbReference>
<dbReference type="InterPro" id="IPR001296">
    <property type="entry name" value="Glyco_trans_1"/>
</dbReference>
<dbReference type="EMBL" id="RAXV01000009">
    <property type="protein sequence ID" value="RKG32430.1"/>
    <property type="molecule type" value="Genomic_DNA"/>
</dbReference>
<organism evidence="3 4">
    <name type="scientific">Acinetobacter tianfuensis</name>
    <dbReference type="NCBI Taxonomy" id="2419603"/>
    <lineage>
        <taxon>Bacteria</taxon>
        <taxon>Pseudomonadati</taxon>
        <taxon>Pseudomonadota</taxon>
        <taxon>Gammaproteobacteria</taxon>
        <taxon>Moraxellales</taxon>
        <taxon>Moraxellaceae</taxon>
        <taxon>Acinetobacter</taxon>
    </lineage>
</organism>
<dbReference type="OrthoDB" id="9795746at2"/>
<feature type="domain" description="Glycosyltransferase subfamily 4-like N-terminal" evidence="2">
    <location>
        <begin position="14"/>
        <end position="132"/>
    </location>
</feature>
<dbReference type="Proteomes" id="UP000282388">
    <property type="component" value="Unassembled WGS sequence"/>
</dbReference>
<evidence type="ECO:0000259" key="2">
    <source>
        <dbReference type="Pfam" id="PF13439"/>
    </source>
</evidence>
<sequence length="326" mass="38037">MKILHTLHWIQFAGTEKVCVDLCNEMVKEHQVCLLSHEKIKPYIDDAIELIEFDFQKNRHNPLFLYQTAKLLEKISPDIIHCHNTKEIEIMKYAQFFLKKKIPIIATKHTLQYKKKYNLADLCVAILEDTQQLLKQESIIIKNGMAYKEPSKIERPEKFYIALTGRLDKMKGFDIAIEALSSVDFDFECHIFGEGEEKNNLQQLIQERNLEEKVFLKGFSRQINNVLYSCDLHIIPSRFEPYGLVAIDAIYYAPLMISSHTGICEQILPESLKFDSTAEALRSKITEVYKNYDEFVVEFANIKSTKDRFSIQKMAESYLEAYQTLI</sequence>
<dbReference type="SUPFAM" id="SSF53756">
    <property type="entry name" value="UDP-Glycosyltransferase/glycogen phosphorylase"/>
    <property type="match status" value="1"/>
</dbReference>
<evidence type="ECO:0000313" key="4">
    <source>
        <dbReference type="Proteomes" id="UP000282388"/>
    </source>
</evidence>
<protein>
    <submittedName>
        <fullName evidence="3">Glycosyltransferase</fullName>
    </submittedName>
</protein>
<dbReference type="GO" id="GO:0016757">
    <property type="term" value="F:glycosyltransferase activity"/>
    <property type="evidence" value="ECO:0007669"/>
    <property type="project" value="InterPro"/>
</dbReference>
<proteinExistence type="predicted"/>
<dbReference type="AlphaFoldDB" id="A0A3A8ENV3"/>